<dbReference type="RefSeq" id="WP_106595124.1">
    <property type="nucleotide sequence ID" value="NZ_PYAS01000004.1"/>
</dbReference>
<evidence type="ECO:0000313" key="2">
    <source>
        <dbReference type="EMBL" id="PSL30224.1"/>
    </source>
</evidence>
<dbReference type="Pfam" id="PF07659">
    <property type="entry name" value="DUF1599"/>
    <property type="match status" value="2"/>
</dbReference>
<proteinExistence type="predicted"/>
<reference evidence="2 3" key="1">
    <citation type="submission" date="2018-03" db="EMBL/GenBank/DDBJ databases">
        <title>Genomic Encyclopedia of Archaeal and Bacterial Type Strains, Phase II (KMG-II): from individual species to whole genera.</title>
        <authorList>
            <person name="Goeker M."/>
        </authorList>
    </citation>
    <scope>NUCLEOTIDE SEQUENCE [LARGE SCALE GENOMIC DNA]</scope>
    <source>
        <strain evidence="2 3">DSM 29057</strain>
    </source>
</reference>
<dbReference type="AlphaFoldDB" id="A0A2P8G8D1"/>
<comment type="caution">
    <text evidence="2">The sequence shown here is derived from an EMBL/GenBank/DDBJ whole genome shotgun (WGS) entry which is preliminary data.</text>
</comment>
<feature type="domain" description="Nucleotide modification associated" evidence="1">
    <location>
        <begin position="41"/>
        <end position="101"/>
    </location>
</feature>
<dbReference type="EMBL" id="PYAS01000004">
    <property type="protein sequence ID" value="PSL30224.1"/>
    <property type="molecule type" value="Genomic_DNA"/>
</dbReference>
<dbReference type="InterPro" id="IPR011630">
    <property type="entry name" value="DUF1599"/>
</dbReference>
<sequence>MNIKAFSSYRLKVSNSFETVKSTESEYQEIIQYCQDLFTKKNKDYGTSWRILRLPSITDQIFIKAQRIRTIQDKGVQKVNEDVSSEFIGIINYCVMALIQIEATEQNQDIDDSALTILYNSQVNEVKELLFNKNHDYGEAWRDMRVGSMTDIILMKLLRIKQIEDNQGLTLVSEGVKAGYQDIINYSVFCLIKSNALQTN</sequence>
<dbReference type="Proteomes" id="UP000241964">
    <property type="component" value="Unassembled WGS sequence"/>
</dbReference>
<gene>
    <name evidence="2" type="ORF">CLV60_104166</name>
</gene>
<dbReference type="OrthoDB" id="659365at2"/>
<evidence type="ECO:0000313" key="3">
    <source>
        <dbReference type="Proteomes" id="UP000241964"/>
    </source>
</evidence>
<organism evidence="2 3">
    <name type="scientific">Dyadobacter jiangsuensis</name>
    <dbReference type="NCBI Taxonomy" id="1591085"/>
    <lineage>
        <taxon>Bacteria</taxon>
        <taxon>Pseudomonadati</taxon>
        <taxon>Bacteroidota</taxon>
        <taxon>Cytophagia</taxon>
        <taxon>Cytophagales</taxon>
        <taxon>Spirosomataceae</taxon>
        <taxon>Dyadobacter</taxon>
    </lineage>
</organism>
<keyword evidence="3" id="KW-1185">Reference proteome</keyword>
<feature type="domain" description="Nucleotide modification associated" evidence="1">
    <location>
        <begin position="133"/>
        <end position="193"/>
    </location>
</feature>
<accession>A0A2P8G8D1</accession>
<name>A0A2P8G8D1_9BACT</name>
<evidence type="ECO:0000259" key="1">
    <source>
        <dbReference type="Pfam" id="PF07659"/>
    </source>
</evidence>
<protein>
    <submittedName>
        <fullName evidence="2">Uncharacterized protein DUF1599</fullName>
    </submittedName>
</protein>